<dbReference type="InterPro" id="IPR036249">
    <property type="entry name" value="Thioredoxin-like_sf"/>
</dbReference>
<dbReference type="PROSITE" id="PS51352">
    <property type="entry name" value="THIOREDOXIN_2"/>
    <property type="match status" value="1"/>
</dbReference>
<keyword evidence="3" id="KW-0249">Electron transport</keyword>
<evidence type="ECO:0000256" key="9">
    <source>
        <dbReference type="PIRSR" id="PIRSR000077-4"/>
    </source>
</evidence>
<dbReference type="NCBIfam" id="TIGR01068">
    <property type="entry name" value="thioredoxin"/>
    <property type="match status" value="1"/>
</dbReference>
<dbReference type="Pfam" id="PF00085">
    <property type="entry name" value="Thioredoxin"/>
    <property type="match status" value="1"/>
</dbReference>
<dbReference type="PANTHER" id="PTHR45663:SF11">
    <property type="entry name" value="GEO12009P1"/>
    <property type="match status" value="1"/>
</dbReference>
<dbReference type="PANTHER" id="PTHR45663">
    <property type="entry name" value="GEO12009P1"/>
    <property type="match status" value="1"/>
</dbReference>
<feature type="site" description="Contributes to redox potential value" evidence="8">
    <location>
        <position position="33"/>
    </location>
</feature>
<keyword evidence="5 9" id="KW-0676">Redox-active center</keyword>
<protein>
    <recommendedName>
        <fullName evidence="6 7">Thioredoxin</fullName>
    </recommendedName>
</protein>
<comment type="similarity">
    <text evidence="1 7">Belongs to the thioredoxin family.</text>
</comment>
<dbReference type="AlphaFoldDB" id="A0A7C2W6C4"/>
<evidence type="ECO:0000256" key="3">
    <source>
        <dbReference type="ARBA" id="ARBA00022982"/>
    </source>
</evidence>
<feature type="active site" description="Nucleophile" evidence="8">
    <location>
        <position position="32"/>
    </location>
</feature>
<feature type="site" description="Deprotonates C-terminal active site Cys" evidence="8">
    <location>
        <position position="26"/>
    </location>
</feature>
<evidence type="ECO:0000256" key="4">
    <source>
        <dbReference type="ARBA" id="ARBA00023157"/>
    </source>
</evidence>
<dbReference type="FunFam" id="3.40.30.10:FF:000001">
    <property type="entry name" value="Thioredoxin"/>
    <property type="match status" value="1"/>
</dbReference>
<evidence type="ECO:0000256" key="6">
    <source>
        <dbReference type="NCBIfam" id="TIGR01068"/>
    </source>
</evidence>
<reference evidence="11" key="1">
    <citation type="journal article" date="2020" name="mSystems">
        <title>Genome- and Community-Level Interaction Insights into Carbon Utilization and Element Cycling Functions of Hydrothermarchaeota in Hydrothermal Sediment.</title>
        <authorList>
            <person name="Zhou Z."/>
            <person name="Liu Y."/>
            <person name="Xu W."/>
            <person name="Pan J."/>
            <person name="Luo Z.H."/>
            <person name="Li M."/>
        </authorList>
    </citation>
    <scope>NUCLEOTIDE SEQUENCE [LARGE SCALE GENOMIC DNA]</scope>
    <source>
        <strain evidence="11">SpSt-192</strain>
    </source>
</reference>
<comment type="caution">
    <text evidence="11">The sequence shown here is derived from an EMBL/GenBank/DDBJ whole genome shotgun (WGS) entry which is preliminary data.</text>
</comment>
<keyword evidence="4 9" id="KW-1015">Disulfide bond</keyword>
<dbReference type="GO" id="GO:0005829">
    <property type="term" value="C:cytosol"/>
    <property type="evidence" value="ECO:0007669"/>
    <property type="project" value="TreeGrafter"/>
</dbReference>
<organism evidence="11">
    <name type="scientific">Thermorudis sp</name>
    <dbReference type="NCBI Taxonomy" id="1969470"/>
    <lineage>
        <taxon>Bacteria</taxon>
        <taxon>Pseudomonadati</taxon>
        <taxon>Thermomicrobiota</taxon>
        <taxon>Thermomicrobia</taxon>
        <taxon>Thermomicrobia incertae sedis</taxon>
        <taxon>Thermorudis</taxon>
    </lineage>
</organism>
<dbReference type="GO" id="GO:0045454">
    <property type="term" value="P:cell redox homeostasis"/>
    <property type="evidence" value="ECO:0007669"/>
    <property type="project" value="TreeGrafter"/>
</dbReference>
<dbReference type="InterPro" id="IPR017937">
    <property type="entry name" value="Thioredoxin_CS"/>
</dbReference>
<evidence type="ECO:0000256" key="7">
    <source>
        <dbReference type="PIRNR" id="PIRNR000077"/>
    </source>
</evidence>
<keyword evidence="2" id="KW-0813">Transport</keyword>
<dbReference type="InterPro" id="IPR005746">
    <property type="entry name" value="Thioredoxin"/>
</dbReference>
<evidence type="ECO:0000256" key="2">
    <source>
        <dbReference type="ARBA" id="ARBA00022448"/>
    </source>
</evidence>
<dbReference type="SUPFAM" id="SSF52833">
    <property type="entry name" value="Thioredoxin-like"/>
    <property type="match status" value="1"/>
</dbReference>
<dbReference type="InterPro" id="IPR013766">
    <property type="entry name" value="Thioredoxin_domain"/>
</dbReference>
<accession>A0A7C2W6C4</accession>
<dbReference type="GO" id="GO:0015035">
    <property type="term" value="F:protein-disulfide reductase activity"/>
    <property type="evidence" value="ECO:0007669"/>
    <property type="project" value="UniProtKB-UniRule"/>
</dbReference>
<feature type="site" description="Contributes to redox potential value" evidence="8">
    <location>
        <position position="34"/>
    </location>
</feature>
<evidence type="ECO:0000259" key="10">
    <source>
        <dbReference type="PROSITE" id="PS51352"/>
    </source>
</evidence>
<evidence type="ECO:0000256" key="8">
    <source>
        <dbReference type="PIRSR" id="PIRSR000077-1"/>
    </source>
</evidence>
<dbReference type="PROSITE" id="PS00194">
    <property type="entry name" value="THIOREDOXIN_1"/>
    <property type="match status" value="1"/>
</dbReference>
<feature type="domain" description="Thioredoxin" evidence="10">
    <location>
        <begin position="1"/>
        <end position="108"/>
    </location>
</feature>
<name>A0A7C2W6C4_9BACT</name>
<dbReference type="PIRSF" id="PIRSF000077">
    <property type="entry name" value="Thioredoxin"/>
    <property type="match status" value="1"/>
</dbReference>
<feature type="disulfide bond" description="Redox-active" evidence="9">
    <location>
        <begin position="32"/>
        <end position="35"/>
    </location>
</feature>
<dbReference type="PRINTS" id="PR00421">
    <property type="entry name" value="THIOREDOXIN"/>
</dbReference>
<dbReference type="EMBL" id="DSID01000200">
    <property type="protein sequence ID" value="HEX70107.1"/>
    <property type="molecule type" value="Genomic_DNA"/>
</dbReference>
<evidence type="ECO:0000256" key="5">
    <source>
        <dbReference type="ARBA" id="ARBA00023284"/>
    </source>
</evidence>
<sequence length="108" mass="12153">MPKPVNVSDETFEEEVLQSDIPVLVDFWAAWCGPCRMIAPILEEIAEEKSKALKVAKVNVDENMRVAMQLGISSIPTLILYKNGQPVERIIGAQPKQRLLQQIEKHLS</sequence>
<gene>
    <name evidence="11" type="primary">trxA</name>
    <name evidence="11" type="ORF">ENP13_02540</name>
</gene>
<dbReference type="Gene3D" id="3.40.30.10">
    <property type="entry name" value="Glutaredoxin"/>
    <property type="match status" value="1"/>
</dbReference>
<proteinExistence type="inferred from homology"/>
<dbReference type="CDD" id="cd02947">
    <property type="entry name" value="TRX_family"/>
    <property type="match status" value="1"/>
</dbReference>
<feature type="active site" description="Nucleophile" evidence="8">
    <location>
        <position position="35"/>
    </location>
</feature>
<evidence type="ECO:0000313" key="11">
    <source>
        <dbReference type="EMBL" id="HEX70107.1"/>
    </source>
</evidence>
<evidence type="ECO:0000256" key="1">
    <source>
        <dbReference type="ARBA" id="ARBA00008987"/>
    </source>
</evidence>